<evidence type="ECO:0000313" key="9">
    <source>
        <dbReference type="EMBL" id="TDT14889.1"/>
    </source>
</evidence>
<evidence type="ECO:0000256" key="3">
    <source>
        <dbReference type="ARBA" id="ARBA00022448"/>
    </source>
</evidence>
<comment type="similarity">
    <text evidence="2 8">Belongs to the 4-toluene sulfonate uptake permease (TSUP) (TC 2.A.102) family.</text>
</comment>
<dbReference type="RefSeq" id="WP_133867398.1">
    <property type="nucleotide sequence ID" value="NZ_SOAU01000001.1"/>
</dbReference>
<gene>
    <name evidence="9" type="ORF">BDK89_0448</name>
</gene>
<name>A0A4R7HWN3_9ACTN</name>
<evidence type="ECO:0000256" key="6">
    <source>
        <dbReference type="ARBA" id="ARBA00022989"/>
    </source>
</evidence>
<evidence type="ECO:0000256" key="8">
    <source>
        <dbReference type="RuleBase" id="RU363041"/>
    </source>
</evidence>
<keyword evidence="3" id="KW-0813">Transport</keyword>
<evidence type="ECO:0000256" key="4">
    <source>
        <dbReference type="ARBA" id="ARBA00022475"/>
    </source>
</evidence>
<dbReference type="InterPro" id="IPR052017">
    <property type="entry name" value="TSUP"/>
</dbReference>
<dbReference type="Pfam" id="PF01925">
    <property type="entry name" value="TauE"/>
    <property type="match status" value="1"/>
</dbReference>
<dbReference type="Proteomes" id="UP000294558">
    <property type="component" value="Unassembled WGS sequence"/>
</dbReference>
<evidence type="ECO:0000256" key="7">
    <source>
        <dbReference type="ARBA" id="ARBA00023136"/>
    </source>
</evidence>
<feature type="transmembrane region" description="Helical" evidence="8">
    <location>
        <begin position="220"/>
        <end position="237"/>
    </location>
</feature>
<protein>
    <recommendedName>
        <fullName evidence="8">Probable membrane transporter protein</fullName>
    </recommendedName>
</protein>
<comment type="caution">
    <text evidence="9">The sequence shown here is derived from an EMBL/GenBank/DDBJ whole genome shotgun (WGS) entry which is preliminary data.</text>
</comment>
<dbReference type="PANTHER" id="PTHR30269">
    <property type="entry name" value="TRANSMEMBRANE PROTEIN YFCA"/>
    <property type="match status" value="1"/>
</dbReference>
<keyword evidence="6 8" id="KW-1133">Transmembrane helix</keyword>
<dbReference type="PANTHER" id="PTHR30269:SF37">
    <property type="entry name" value="MEMBRANE TRANSPORTER PROTEIN"/>
    <property type="match status" value="1"/>
</dbReference>
<feature type="transmembrane region" description="Helical" evidence="8">
    <location>
        <begin position="81"/>
        <end position="114"/>
    </location>
</feature>
<keyword evidence="4 8" id="KW-1003">Cell membrane</keyword>
<evidence type="ECO:0000256" key="1">
    <source>
        <dbReference type="ARBA" id="ARBA00004651"/>
    </source>
</evidence>
<sequence>MTPFEFALAATALLIGACIQGSLGFGLGLVGAPMLVIIDPTLVPSVVLAVGTPLTYLVAYRERKALDVRPVSWAIGGRIPGTVLGTMAVVAFGTSTLAALFAGSVLLAVVLSVIGLSVEPSRGSLLTAGFFSGLMGTATSVGGPPMALLFQRREGPELRASLAAFMAFGATLSIAVLAIAGQFEGRHVKVTLALAPAVLSGFVLSSWTNRFLDRGHTRQAVLVFATLSALSILVRQVW</sequence>
<evidence type="ECO:0000313" key="10">
    <source>
        <dbReference type="Proteomes" id="UP000294558"/>
    </source>
</evidence>
<feature type="transmembrane region" description="Helical" evidence="8">
    <location>
        <begin position="162"/>
        <end position="183"/>
    </location>
</feature>
<keyword evidence="7 8" id="KW-0472">Membrane</keyword>
<dbReference type="InterPro" id="IPR002781">
    <property type="entry name" value="TM_pro_TauE-like"/>
</dbReference>
<feature type="transmembrane region" description="Helical" evidence="8">
    <location>
        <begin position="126"/>
        <end position="150"/>
    </location>
</feature>
<keyword evidence="5 8" id="KW-0812">Transmembrane</keyword>
<evidence type="ECO:0000256" key="2">
    <source>
        <dbReference type="ARBA" id="ARBA00009142"/>
    </source>
</evidence>
<dbReference type="AlphaFoldDB" id="A0A4R7HWN3"/>
<feature type="transmembrane region" description="Helical" evidence="8">
    <location>
        <begin position="189"/>
        <end position="208"/>
    </location>
</feature>
<organism evidence="9 10">
    <name type="scientific">Ilumatobacter fluminis</name>
    <dbReference type="NCBI Taxonomy" id="467091"/>
    <lineage>
        <taxon>Bacteria</taxon>
        <taxon>Bacillati</taxon>
        <taxon>Actinomycetota</taxon>
        <taxon>Acidimicrobiia</taxon>
        <taxon>Acidimicrobiales</taxon>
        <taxon>Ilumatobacteraceae</taxon>
        <taxon>Ilumatobacter</taxon>
    </lineage>
</organism>
<dbReference type="EMBL" id="SOAU01000001">
    <property type="protein sequence ID" value="TDT14889.1"/>
    <property type="molecule type" value="Genomic_DNA"/>
</dbReference>
<proteinExistence type="inferred from homology"/>
<evidence type="ECO:0000256" key="5">
    <source>
        <dbReference type="ARBA" id="ARBA00022692"/>
    </source>
</evidence>
<keyword evidence="10" id="KW-1185">Reference proteome</keyword>
<feature type="transmembrane region" description="Helical" evidence="8">
    <location>
        <begin position="42"/>
        <end position="60"/>
    </location>
</feature>
<dbReference type="GO" id="GO:0005886">
    <property type="term" value="C:plasma membrane"/>
    <property type="evidence" value="ECO:0007669"/>
    <property type="project" value="UniProtKB-SubCell"/>
</dbReference>
<accession>A0A4R7HWN3</accession>
<dbReference type="OrthoDB" id="5472127at2"/>
<reference evidence="9 10" key="1">
    <citation type="submission" date="2019-03" db="EMBL/GenBank/DDBJ databases">
        <title>Sequencing the genomes of 1000 actinobacteria strains.</title>
        <authorList>
            <person name="Klenk H.-P."/>
        </authorList>
    </citation>
    <scope>NUCLEOTIDE SEQUENCE [LARGE SCALE GENOMIC DNA]</scope>
    <source>
        <strain evidence="9 10">DSM 18936</strain>
    </source>
</reference>
<comment type="subcellular location">
    <subcellularLocation>
        <location evidence="1 8">Cell membrane</location>
        <topology evidence="1 8">Multi-pass membrane protein</topology>
    </subcellularLocation>
</comment>